<evidence type="ECO:0000313" key="2">
    <source>
        <dbReference type="EMBL" id="KAJ8322040.1"/>
    </source>
</evidence>
<name>A0ABQ9FXU1_TEGGR</name>
<sequence length="76" mass="8771">MDTIIPFWTSSRFGVTIILFFGWFYIFSIRVNINMSIVCMVNHSAIGVNDINVTSQSNLSNCNWQNTDDSVYQRKV</sequence>
<keyword evidence="3" id="KW-1185">Reference proteome</keyword>
<proteinExistence type="predicted"/>
<reference evidence="2 3" key="1">
    <citation type="submission" date="2022-12" db="EMBL/GenBank/DDBJ databases">
        <title>Chromosome-level genome of Tegillarca granosa.</title>
        <authorList>
            <person name="Kim J."/>
        </authorList>
    </citation>
    <scope>NUCLEOTIDE SEQUENCE [LARGE SCALE GENOMIC DNA]</scope>
    <source>
        <strain evidence="2">Teg-2019</strain>
        <tissue evidence="2">Adductor muscle</tissue>
    </source>
</reference>
<comment type="caution">
    <text evidence="2">The sequence shown here is derived from an EMBL/GenBank/DDBJ whole genome shotgun (WGS) entry which is preliminary data.</text>
</comment>
<gene>
    <name evidence="2" type="ORF">KUTeg_000511</name>
</gene>
<feature type="transmembrane region" description="Helical" evidence="1">
    <location>
        <begin position="6"/>
        <end position="27"/>
    </location>
</feature>
<protein>
    <submittedName>
        <fullName evidence="2">Uncharacterized protein</fullName>
    </submittedName>
</protein>
<dbReference type="Proteomes" id="UP001217089">
    <property type="component" value="Unassembled WGS sequence"/>
</dbReference>
<dbReference type="EMBL" id="JARBDR010000018">
    <property type="protein sequence ID" value="KAJ8322040.1"/>
    <property type="molecule type" value="Genomic_DNA"/>
</dbReference>
<evidence type="ECO:0000256" key="1">
    <source>
        <dbReference type="SAM" id="Phobius"/>
    </source>
</evidence>
<keyword evidence="1" id="KW-1133">Transmembrane helix</keyword>
<organism evidence="2 3">
    <name type="scientific">Tegillarca granosa</name>
    <name type="common">Malaysian cockle</name>
    <name type="synonym">Anadara granosa</name>
    <dbReference type="NCBI Taxonomy" id="220873"/>
    <lineage>
        <taxon>Eukaryota</taxon>
        <taxon>Metazoa</taxon>
        <taxon>Spiralia</taxon>
        <taxon>Lophotrochozoa</taxon>
        <taxon>Mollusca</taxon>
        <taxon>Bivalvia</taxon>
        <taxon>Autobranchia</taxon>
        <taxon>Pteriomorphia</taxon>
        <taxon>Arcoida</taxon>
        <taxon>Arcoidea</taxon>
        <taxon>Arcidae</taxon>
        <taxon>Tegillarca</taxon>
    </lineage>
</organism>
<evidence type="ECO:0000313" key="3">
    <source>
        <dbReference type="Proteomes" id="UP001217089"/>
    </source>
</evidence>
<keyword evidence="1" id="KW-0472">Membrane</keyword>
<keyword evidence="1" id="KW-0812">Transmembrane</keyword>
<accession>A0ABQ9FXU1</accession>